<gene>
    <name evidence="2" type="ORF">DI598_16460</name>
</gene>
<evidence type="ECO:0000313" key="2">
    <source>
        <dbReference type="EMBL" id="PZP42842.1"/>
    </source>
</evidence>
<feature type="transmembrane region" description="Helical" evidence="1">
    <location>
        <begin position="412"/>
        <end position="430"/>
    </location>
</feature>
<evidence type="ECO:0000256" key="1">
    <source>
        <dbReference type="SAM" id="Phobius"/>
    </source>
</evidence>
<accession>A0A2W5GHV0</accession>
<keyword evidence="1" id="KW-1133">Transmembrane helix</keyword>
<dbReference type="EMBL" id="QFOI01000405">
    <property type="protein sequence ID" value="PZP42842.1"/>
    <property type="molecule type" value="Genomic_DNA"/>
</dbReference>
<feature type="non-terminal residue" evidence="2">
    <location>
        <position position="471"/>
    </location>
</feature>
<dbReference type="Proteomes" id="UP000249645">
    <property type="component" value="Unassembled WGS sequence"/>
</dbReference>
<feature type="transmembrane region" description="Helical" evidence="1">
    <location>
        <begin position="20"/>
        <end position="40"/>
    </location>
</feature>
<keyword evidence="1" id="KW-0472">Membrane</keyword>
<feature type="transmembrane region" description="Helical" evidence="1">
    <location>
        <begin position="436"/>
        <end position="453"/>
    </location>
</feature>
<feature type="transmembrane region" description="Helical" evidence="1">
    <location>
        <begin position="224"/>
        <end position="242"/>
    </location>
</feature>
<feature type="transmembrane region" description="Helical" evidence="1">
    <location>
        <begin position="379"/>
        <end position="400"/>
    </location>
</feature>
<protein>
    <submittedName>
        <fullName evidence="2">Uncharacterized protein</fullName>
    </submittedName>
</protein>
<evidence type="ECO:0000313" key="3">
    <source>
        <dbReference type="Proteomes" id="UP000249645"/>
    </source>
</evidence>
<name>A0A2W5GHV0_9SPHI</name>
<dbReference type="AlphaFoldDB" id="A0A2W5GHV0"/>
<sequence length="471" mass="53922">MAETIKRGNRFSKITKWKLWLAIAVVLSIASFVISHYFAYNANSSRVKSVLEHSLAKKENVFYNLIGDKDKVSQLTVKSGLADNTTNLEIEKLPIGIFVYKLNDIGNPLLVFWNNSHEDVNESILKKDDGAYPLSNNKGLFEQINHTLKVGTSTYKIVGLIPIYWQYPQSSNLLKSQFDGYPKLGQRYKISGTGVPIVNKTGQVAYYIEKTDSDSFAKLDTISLVLKVISLLIALALLNNYIRRFAIRYGFYKGLSLFLTIVLGARLLSYYFAFPFDFRVYELFDPLIYATTWLHRSLGDLVVNLFLLWWITSFIKINFPLVKRAPLTRKLWRYKYVIAIVALVFLTVATIEFVRLVESLVTDSQISFNVTNFFAMDKYTVVCFVALGIFMWCYVRLCYLCLWPARLVSISYFQRIIIIAATGVIVGALFSNADTILSDFLTTIWVIVFSVIYDKSWNGFRKDFVASPIFL</sequence>
<keyword evidence="1" id="KW-0812">Transmembrane</keyword>
<feature type="transmembrane region" description="Helical" evidence="1">
    <location>
        <begin position="293"/>
        <end position="315"/>
    </location>
</feature>
<feature type="transmembrane region" description="Helical" evidence="1">
    <location>
        <begin position="336"/>
        <end position="357"/>
    </location>
</feature>
<reference evidence="2 3" key="1">
    <citation type="submission" date="2017-11" db="EMBL/GenBank/DDBJ databases">
        <title>Infants hospitalized years apart are colonized by the same room-sourced microbial strains.</title>
        <authorList>
            <person name="Brooks B."/>
            <person name="Olm M.R."/>
            <person name="Firek B.A."/>
            <person name="Baker R."/>
            <person name="Thomas B.C."/>
            <person name="Morowitz M.J."/>
            <person name="Banfield J.F."/>
        </authorList>
    </citation>
    <scope>NUCLEOTIDE SEQUENCE [LARGE SCALE GENOMIC DNA]</scope>
    <source>
        <strain evidence="2">S2_009_000_R2_76</strain>
    </source>
</reference>
<organism evidence="2 3">
    <name type="scientific">Pseudopedobacter saltans</name>
    <dbReference type="NCBI Taxonomy" id="151895"/>
    <lineage>
        <taxon>Bacteria</taxon>
        <taxon>Pseudomonadati</taxon>
        <taxon>Bacteroidota</taxon>
        <taxon>Sphingobacteriia</taxon>
        <taxon>Sphingobacteriales</taxon>
        <taxon>Sphingobacteriaceae</taxon>
        <taxon>Pseudopedobacter</taxon>
    </lineage>
</organism>
<feature type="transmembrane region" description="Helical" evidence="1">
    <location>
        <begin position="254"/>
        <end position="273"/>
    </location>
</feature>
<comment type="caution">
    <text evidence="2">The sequence shown here is derived from an EMBL/GenBank/DDBJ whole genome shotgun (WGS) entry which is preliminary data.</text>
</comment>
<proteinExistence type="predicted"/>